<reference evidence="2 3" key="1">
    <citation type="journal article" date="2016" name="Mol. Biol. Evol.">
        <title>Comparative Genomics of Early-Diverging Mushroom-Forming Fungi Provides Insights into the Origins of Lignocellulose Decay Capabilities.</title>
        <authorList>
            <person name="Nagy L.G."/>
            <person name="Riley R."/>
            <person name="Tritt A."/>
            <person name="Adam C."/>
            <person name="Daum C."/>
            <person name="Floudas D."/>
            <person name="Sun H."/>
            <person name="Yadav J.S."/>
            <person name="Pangilinan J."/>
            <person name="Larsson K.H."/>
            <person name="Matsuura K."/>
            <person name="Barry K."/>
            <person name="Labutti K."/>
            <person name="Kuo R."/>
            <person name="Ohm R.A."/>
            <person name="Bhattacharya S.S."/>
            <person name="Shirouzu T."/>
            <person name="Yoshinaga Y."/>
            <person name="Martin F.M."/>
            <person name="Grigoriev I.V."/>
            <person name="Hibbett D.S."/>
        </authorList>
    </citation>
    <scope>NUCLEOTIDE SEQUENCE [LARGE SCALE GENOMIC DNA]</scope>
    <source>
        <strain evidence="2 3">CBS 109695</strain>
    </source>
</reference>
<protein>
    <submittedName>
        <fullName evidence="2">Uncharacterized protein</fullName>
    </submittedName>
</protein>
<dbReference type="Proteomes" id="UP000076532">
    <property type="component" value="Unassembled WGS sequence"/>
</dbReference>
<evidence type="ECO:0000256" key="1">
    <source>
        <dbReference type="SAM" id="MobiDB-lite"/>
    </source>
</evidence>
<feature type="compositionally biased region" description="Basic and acidic residues" evidence="1">
    <location>
        <begin position="166"/>
        <end position="189"/>
    </location>
</feature>
<name>A0A166TH12_9AGAM</name>
<dbReference type="EMBL" id="KV417493">
    <property type="protein sequence ID" value="KZP30603.1"/>
    <property type="molecule type" value="Genomic_DNA"/>
</dbReference>
<accession>A0A166TH12</accession>
<organism evidence="2 3">
    <name type="scientific">Athelia psychrophila</name>
    <dbReference type="NCBI Taxonomy" id="1759441"/>
    <lineage>
        <taxon>Eukaryota</taxon>
        <taxon>Fungi</taxon>
        <taxon>Dikarya</taxon>
        <taxon>Basidiomycota</taxon>
        <taxon>Agaricomycotina</taxon>
        <taxon>Agaricomycetes</taxon>
        <taxon>Agaricomycetidae</taxon>
        <taxon>Atheliales</taxon>
        <taxon>Atheliaceae</taxon>
        <taxon>Athelia</taxon>
    </lineage>
</organism>
<feature type="compositionally biased region" description="Low complexity" evidence="1">
    <location>
        <begin position="242"/>
        <end position="253"/>
    </location>
</feature>
<evidence type="ECO:0000313" key="2">
    <source>
        <dbReference type="EMBL" id="KZP30603.1"/>
    </source>
</evidence>
<dbReference type="OrthoDB" id="3239894at2759"/>
<gene>
    <name evidence="2" type="ORF">FIBSPDRAFT_945943</name>
</gene>
<dbReference type="PANTHER" id="PTHR46579:SF1">
    <property type="entry name" value="F5_8 TYPE C DOMAIN-CONTAINING PROTEIN"/>
    <property type="match status" value="1"/>
</dbReference>
<keyword evidence="3" id="KW-1185">Reference proteome</keyword>
<evidence type="ECO:0000313" key="3">
    <source>
        <dbReference type="Proteomes" id="UP000076532"/>
    </source>
</evidence>
<feature type="compositionally biased region" description="Basic and acidic residues" evidence="1">
    <location>
        <begin position="196"/>
        <end position="208"/>
    </location>
</feature>
<proteinExistence type="predicted"/>
<sequence length="497" mass="56065">MFEKNGFVPHTNEAHRHAGNEYANLKNDAARAKYSKKHAARWSEFARLPYFDLVWMVVVNPMHNLLLGLVKTHFYHIWVQHKVLQKNHELQGLHKILSEIVMPAELGRLPSLIGIPAGGSLTADQWLLLATVVGPIAIPQLWHDYMPADVEGQQKQRSSEIQGRASKKERVVKQRKQKKDEKEAEREATKLAAQQKQDENKAVREAMKKAGRGTKKPLRTDRMNMAGEASDGACDPPATGISTTTPSVSTAATQEPKRKHRREQGMTDEEDSEDEGAVLRLHPDDPDNFVKLSTALRRLLSQLIGLYGPDILRPNHHYATHTAECIRDYGPLHGFWTFLFKRLNKVLKSYKMNNHAGGELEMSFLREFFCTVATARNLAVDGHRDSPAPLQAMVRVMYTASSDDHGTVQALARELDEAHGDANILYQLSPQHEICKIPSNIYNSVLHHLNITQPALNLRSYMAAPTPNSLALVTRATFFDYVDHLSKFFWMIGDALE</sequence>
<dbReference type="AlphaFoldDB" id="A0A166TH12"/>
<feature type="compositionally biased region" description="Acidic residues" evidence="1">
    <location>
        <begin position="266"/>
        <end position="276"/>
    </location>
</feature>
<feature type="region of interest" description="Disordered" evidence="1">
    <location>
        <begin position="152"/>
        <end position="282"/>
    </location>
</feature>
<dbReference type="PANTHER" id="PTHR46579">
    <property type="entry name" value="F5/8 TYPE C DOMAIN-CONTAINING PROTEIN-RELATED"/>
    <property type="match status" value="1"/>
</dbReference>